<feature type="domain" description="CBS" evidence="1">
    <location>
        <begin position="110"/>
        <end position="154"/>
    </location>
</feature>
<proteinExistence type="predicted"/>
<dbReference type="InterPro" id="IPR000644">
    <property type="entry name" value="CBS_dom"/>
</dbReference>
<organism evidence="2 3">
    <name type="scientific">Lactarius akahatsu</name>
    <dbReference type="NCBI Taxonomy" id="416441"/>
    <lineage>
        <taxon>Eukaryota</taxon>
        <taxon>Fungi</taxon>
        <taxon>Dikarya</taxon>
        <taxon>Basidiomycota</taxon>
        <taxon>Agaricomycotina</taxon>
        <taxon>Agaricomycetes</taxon>
        <taxon>Russulales</taxon>
        <taxon>Russulaceae</taxon>
        <taxon>Lactarius</taxon>
    </lineage>
</organism>
<evidence type="ECO:0000259" key="1">
    <source>
        <dbReference type="Pfam" id="PF00571"/>
    </source>
</evidence>
<reference evidence="2" key="1">
    <citation type="submission" date="2022-01" db="EMBL/GenBank/DDBJ databases">
        <title>Comparative genomics reveals a dynamic genome evolution in the ectomycorrhizal milk-cap (Lactarius) mushrooms.</title>
        <authorList>
            <consortium name="DOE Joint Genome Institute"/>
            <person name="Lebreton A."/>
            <person name="Tang N."/>
            <person name="Kuo A."/>
            <person name="LaButti K."/>
            <person name="Drula E."/>
            <person name="Barry K."/>
            <person name="Clum A."/>
            <person name="Lipzen A."/>
            <person name="Mousain D."/>
            <person name="Ng V."/>
            <person name="Wang R."/>
            <person name="Wang X."/>
            <person name="Dai Y."/>
            <person name="Henrissat B."/>
            <person name="Grigoriev I.V."/>
            <person name="Guerin-Laguette A."/>
            <person name="Yu F."/>
            <person name="Martin F.M."/>
        </authorList>
    </citation>
    <scope>NUCLEOTIDE SEQUENCE</scope>
    <source>
        <strain evidence="2">QP</strain>
    </source>
</reference>
<dbReference type="EMBL" id="JAKELL010000006">
    <property type="protein sequence ID" value="KAH8997978.1"/>
    <property type="molecule type" value="Genomic_DNA"/>
</dbReference>
<comment type="caution">
    <text evidence="2">The sequence shown here is derived from an EMBL/GenBank/DDBJ whole genome shotgun (WGS) entry which is preliminary data.</text>
</comment>
<dbReference type="Pfam" id="PF00571">
    <property type="entry name" value="CBS"/>
    <property type="match status" value="2"/>
</dbReference>
<dbReference type="AlphaFoldDB" id="A0AAD4LPA7"/>
<accession>A0AAD4LPA7</accession>
<gene>
    <name evidence="2" type="ORF">EDB92DRAFT_1933119</name>
</gene>
<dbReference type="InterPro" id="IPR046342">
    <property type="entry name" value="CBS_dom_sf"/>
</dbReference>
<evidence type="ECO:0000313" key="2">
    <source>
        <dbReference type="EMBL" id="KAH8997978.1"/>
    </source>
</evidence>
<protein>
    <recommendedName>
        <fullName evidence="1">CBS domain-containing protein</fullName>
    </recommendedName>
</protein>
<dbReference type="Gene3D" id="3.10.580.10">
    <property type="entry name" value="CBS-domain"/>
    <property type="match status" value="1"/>
</dbReference>
<evidence type="ECO:0000313" key="3">
    <source>
        <dbReference type="Proteomes" id="UP001201163"/>
    </source>
</evidence>
<dbReference type="PANTHER" id="PTHR42115:SF1">
    <property type="entry name" value="BETA-SYNTHASE (BETA-THIONASE), PUTATIVE (AFU_ORTHOLOGUE AFUA_3G08420)-RELATED"/>
    <property type="match status" value="1"/>
</dbReference>
<name>A0AAD4LPA7_9AGAM</name>
<feature type="domain" description="CBS" evidence="1">
    <location>
        <begin position="32"/>
        <end position="79"/>
    </location>
</feature>
<keyword evidence="3" id="KW-1185">Reference proteome</keyword>
<dbReference type="Proteomes" id="UP001201163">
    <property type="component" value="Unassembled WGS sequence"/>
</dbReference>
<sequence length="163" mass="18125">MATSTENTNSSFRALPSDGPVLLPDKFRGAVVEDLQLPPAFSLPKSELIARAIELAYDRDFSHIPVLGKHRNLLGYIEVATLKKKWEAGEVTPTDTIASCMTKFNRSPTTNPYTIITPDTPLAELESFLRNHIFALITDYERKFVLGVATSQDLEAFVSRRGI</sequence>
<dbReference type="SUPFAM" id="SSF54631">
    <property type="entry name" value="CBS-domain pair"/>
    <property type="match status" value="1"/>
</dbReference>
<dbReference type="PANTHER" id="PTHR42115">
    <property type="entry name" value="BETA-SYNTHASE (BETA-THIONASE), PUTATIVE (AFU_ORTHOLOGUE AFUA_3G08420)-RELATED"/>
    <property type="match status" value="1"/>
</dbReference>